<dbReference type="Proteomes" id="UP000019763">
    <property type="component" value="Unassembled WGS sequence"/>
</dbReference>
<evidence type="ECO:0000256" key="1">
    <source>
        <dbReference type="SAM" id="MobiDB-lite"/>
    </source>
</evidence>
<sequence length="240" mass="26589">MPSSVGSTAAIEQGRGAGGSADALPLRSTNATLRSDFLRGDFLRNSDDFFAGPGAAANFSPSPVLLLILQGYLTLEVLSRCSRLRNLAWYQLGLAARAADQTGHLRFLSCLEKIEQALIKSKSMALYRQLNEQERRRSDLLPDITEDVKSGDWVKFTTDTDFRNNVNHLCQMQESLSGTVLRPPLPTGYDKGSFVAPSYAQSVPRYRALKTALDTIRINQHVPWKKTVNALALANRLTYR</sequence>
<keyword evidence="3" id="KW-1185">Reference proteome</keyword>
<evidence type="ECO:0000313" key="3">
    <source>
        <dbReference type="Proteomes" id="UP000019763"/>
    </source>
</evidence>
<evidence type="ECO:0000313" key="2">
    <source>
        <dbReference type="EMBL" id="EZG56591.1"/>
    </source>
</evidence>
<dbReference type="GeneID" id="22913646"/>
<dbReference type="AlphaFoldDB" id="A0A023B4M1"/>
<dbReference type="VEuPathDB" id="CryptoDB:GNI_102730"/>
<protein>
    <submittedName>
        <fullName evidence="2">Uncharacterized protein</fullName>
    </submittedName>
</protein>
<feature type="region of interest" description="Disordered" evidence="1">
    <location>
        <begin position="1"/>
        <end position="23"/>
    </location>
</feature>
<reference evidence="2" key="1">
    <citation type="submission" date="2013-12" db="EMBL/GenBank/DDBJ databases">
        <authorList>
            <person name="Omoto C.K."/>
            <person name="Sibley D."/>
            <person name="Venepally P."/>
            <person name="Hadjithomas M."/>
            <person name="Karamycheva S."/>
            <person name="Brunk B."/>
            <person name="Roos D."/>
            <person name="Caler E."/>
            <person name="Lorenzi H."/>
        </authorList>
    </citation>
    <scope>NUCLEOTIDE SEQUENCE</scope>
</reference>
<organism evidence="2 3">
    <name type="scientific">Gregarina niphandrodes</name>
    <name type="common">Septate eugregarine</name>
    <dbReference type="NCBI Taxonomy" id="110365"/>
    <lineage>
        <taxon>Eukaryota</taxon>
        <taxon>Sar</taxon>
        <taxon>Alveolata</taxon>
        <taxon>Apicomplexa</taxon>
        <taxon>Conoidasida</taxon>
        <taxon>Gregarinasina</taxon>
        <taxon>Eugregarinorida</taxon>
        <taxon>Gregarinidae</taxon>
        <taxon>Gregarina</taxon>
    </lineage>
</organism>
<proteinExistence type="predicted"/>
<dbReference type="EMBL" id="AFNH02000768">
    <property type="protein sequence ID" value="EZG56591.1"/>
    <property type="molecule type" value="Genomic_DNA"/>
</dbReference>
<comment type="caution">
    <text evidence="2">The sequence shown here is derived from an EMBL/GenBank/DDBJ whole genome shotgun (WGS) entry which is preliminary data.</text>
</comment>
<accession>A0A023B4M1</accession>
<name>A0A023B4M1_GRENI</name>
<dbReference type="RefSeq" id="XP_011131226.1">
    <property type="nucleotide sequence ID" value="XM_011132924.1"/>
</dbReference>
<gene>
    <name evidence="2" type="ORF">GNI_102730</name>
</gene>